<name>A0A7R9IFQ7_9NEOP</name>
<evidence type="ECO:0000256" key="1">
    <source>
        <dbReference type="SAM" id="MobiDB-lite"/>
    </source>
</evidence>
<accession>A0A7R9IFQ7</accession>
<organism evidence="2">
    <name type="scientific">Timema tahoe</name>
    <dbReference type="NCBI Taxonomy" id="61484"/>
    <lineage>
        <taxon>Eukaryota</taxon>
        <taxon>Metazoa</taxon>
        <taxon>Ecdysozoa</taxon>
        <taxon>Arthropoda</taxon>
        <taxon>Hexapoda</taxon>
        <taxon>Insecta</taxon>
        <taxon>Pterygota</taxon>
        <taxon>Neoptera</taxon>
        <taxon>Polyneoptera</taxon>
        <taxon>Phasmatodea</taxon>
        <taxon>Timematodea</taxon>
        <taxon>Timematoidea</taxon>
        <taxon>Timematidae</taxon>
        <taxon>Timema</taxon>
    </lineage>
</organism>
<sequence length="153" mass="17173">MVSTTPQTKRIKVMDVNSNLAQEALRKRQEDEERQAQQAEFLNRSLRGSRKLQALESHPSPPPPQGVINDGYSSEDTEDATSAPGGVKEDLHSIISEYRCVPRTLRVPAVHSIARVTPYTIRTPMQKEHCKNKGYKTSDVSKSNRKAENMAEN</sequence>
<evidence type="ECO:0000313" key="2">
    <source>
        <dbReference type="EMBL" id="CAD7457571.1"/>
    </source>
</evidence>
<proteinExistence type="predicted"/>
<feature type="region of interest" description="Disordered" evidence="1">
    <location>
        <begin position="24"/>
        <end position="89"/>
    </location>
</feature>
<feature type="compositionally biased region" description="Basic and acidic residues" evidence="1">
    <location>
        <begin position="24"/>
        <end position="35"/>
    </location>
</feature>
<feature type="region of interest" description="Disordered" evidence="1">
    <location>
        <begin position="127"/>
        <end position="153"/>
    </location>
</feature>
<reference evidence="2" key="1">
    <citation type="submission" date="2020-11" db="EMBL/GenBank/DDBJ databases">
        <authorList>
            <person name="Tran Van P."/>
        </authorList>
    </citation>
    <scope>NUCLEOTIDE SEQUENCE</scope>
</reference>
<dbReference type="AlphaFoldDB" id="A0A7R9IFQ7"/>
<gene>
    <name evidence="2" type="ORF">TTEB3V08_LOCUS5564</name>
</gene>
<protein>
    <submittedName>
        <fullName evidence="2">Uncharacterized protein</fullName>
    </submittedName>
</protein>
<dbReference type="EMBL" id="OE001783">
    <property type="protein sequence ID" value="CAD7457571.1"/>
    <property type="molecule type" value="Genomic_DNA"/>
</dbReference>